<gene>
    <name evidence="4" type="primary">LOC112290842</name>
    <name evidence="3" type="ORF">PHYPA_017003</name>
</gene>
<protein>
    <submittedName>
        <fullName evidence="3 4">Uncharacterized protein</fullName>
    </submittedName>
</protein>
<reference evidence="3 5" key="2">
    <citation type="journal article" date="2018" name="Plant J.">
        <title>The Physcomitrella patens chromosome-scale assembly reveals moss genome structure and evolution.</title>
        <authorList>
            <person name="Lang D."/>
            <person name="Ullrich K.K."/>
            <person name="Murat F."/>
            <person name="Fuchs J."/>
            <person name="Jenkins J."/>
            <person name="Haas F.B."/>
            <person name="Piednoel M."/>
            <person name="Gundlach H."/>
            <person name="Van Bel M."/>
            <person name="Meyberg R."/>
            <person name="Vives C."/>
            <person name="Morata J."/>
            <person name="Symeonidi A."/>
            <person name="Hiss M."/>
            <person name="Muchero W."/>
            <person name="Kamisugi Y."/>
            <person name="Saleh O."/>
            <person name="Blanc G."/>
            <person name="Decker E.L."/>
            <person name="van Gessel N."/>
            <person name="Grimwood J."/>
            <person name="Hayes R.D."/>
            <person name="Graham S.W."/>
            <person name="Gunter L.E."/>
            <person name="McDaniel S.F."/>
            <person name="Hoernstein S.N.W."/>
            <person name="Larsson A."/>
            <person name="Li F.W."/>
            <person name="Perroud P.F."/>
            <person name="Phillips J."/>
            <person name="Ranjan P."/>
            <person name="Rokshar D.S."/>
            <person name="Rothfels C.J."/>
            <person name="Schneider L."/>
            <person name="Shu S."/>
            <person name="Stevenson D.W."/>
            <person name="Thummler F."/>
            <person name="Tillich M."/>
            <person name="Villarreal Aguilar J.C."/>
            <person name="Widiez T."/>
            <person name="Wong G.K."/>
            <person name="Wymore A."/>
            <person name="Zhang Y."/>
            <person name="Zimmer A.D."/>
            <person name="Quatrano R.S."/>
            <person name="Mayer K.F.X."/>
            <person name="Goodstein D."/>
            <person name="Casacuberta J.M."/>
            <person name="Vandepoele K."/>
            <person name="Reski R."/>
            <person name="Cuming A.C."/>
            <person name="Tuskan G.A."/>
            <person name="Maumus F."/>
            <person name="Salse J."/>
            <person name="Schmutz J."/>
            <person name="Rensing S.A."/>
        </authorList>
    </citation>
    <scope>NUCLEOTIDE SEQUENCE [LARGE SCALE GENOMIC DNA]</scope>
    <source>
        <strain evidence="4 5">cv. Gransden 2004</strain>
    </source>
</reference>
<feature type="compositionally biased region" description="Acidic residues" evidence="1">
    <location>
        <begin position="425"/>
        <end position="434"/>
    </location>
</feature>
<feature type="transmembrane region" description="Helical" evidence="2">
    <location>
        <begin position="106"/>
        <end position="123"/>
    </location>
</feature>
<dbReference type="PaxDb" id="3218-PP1S133_92V6.1"/>
<dbReference type="Proteomes" id="UP000006727">
    <property type="component" value="Chromosome 13"/>
</dbReference>
<sequence>MDGDTRTNSTLTPLLNCLPDVGRGEYDELKKQPSEETHSHTVTFPDEVVAQTPMTPSNQEHCVGIDDPNRKSMYKRMLSHPCDELRYFRNGLRWLGLDQSTKPKMLFSWIVFLLFTFVVPFVNLTSISCPDCDSQHRHPFEELVQIAETAMAAVSFLCLSHIVRRYGLRRTLLLDRIARESEEVRKGYESELHSSFSSLGRILLPAAVIEIAFRLWWYVYVSVSIPFIQNNQRLNIIFNVLLCTSGLLSWLYRTSVFLFTCILFRLLCSLQILRFKGYTSLLEVTSNVSVIMSEHLRLRSQLTIISHRFRSFLLAALFIISFTQFCSVFVLLRTYEKFNFFRCGDLVVCSVVQLTGLMLCLGGAAKITHRAQRIVGIVSQWHALATCNPHAVTESLKTDGCDSNDPPQYSSAMRGPAHPRLYNDSSDEVDSSDEESPRYSSDVDQTIHDMESYQKRQALVCYLQQAKAGISLFGVVLDRGFLYGIFGCTFSLTLFVLGKTIIT</sequence>
<evidence type="ECO:0000256" key="2">
    <source>
        <dbReference type="SAM" id="Phobius"/>
    </source>
</evidence>
<organism evidence="3">
    <name type="scientific">Physcomitrium patens</name>
    <name type="common">Spreading-leaved earth moss</name>
    <name type="synonym">Physcomitrella patens</name>
    <dbReference type="NCBI Taxonomy" id="3218"/>
    <lineage>
        <taxon>Eukaryota</taxon>
        <taxon>Viridiplantae</taxon>
        <taxon>Streptophyta</taxon>
        <taxon>Embryophyta</taxon>
        <taxon>Bryophyta</taxon>
        <taxon>Bryophytina</taxon>
        <taxon>Bryopsida</taxon>
        <taxon>Funariidae</taxon>
        <taxon>Funariales</taxon>
        <taxon>Funariaceae</taxon>
        <taxon>Physcomitrium</taxon>
    </lineage>
</organism>
<keyword evidence="2" id="KW-1133">Transmembrane helix</keyword>
<evidence type="ECO:0000256" key="1">
    <source>
        <dbReference type="SAM" id="MobiDB-lite"/>
    </source>
</evidence>
<dbReference type="PANTHER" id="PTHR31963:SF4">
    <property type="entry name" value="GUSTATORY RECEPTOR"/>
    <property type="match status" value="1"/>
</dbReference>
<dbReference type="OMA" id="NTIFREH"/>
<feature type="transmembrane region" description="Helical" evidence="2">
    <location>
        <begin position="312"/>
        <end position="332"/>
    </location>
</feature>
<name>A0A2K1JKU0_PHYPA</name>
<accession>A0A2K1JKU0</accession>
<dbReference type="KEGG" id="ppp:112290842"/>
<reference evidence="4" key="3">
    <citation type="submission" date="2020-12" db="UniProtKB">
        <authorList>
            <consortium name="EnsemblPlants"/>
        </authorList>
    </citation>
    <scope>IDENTIFICATION</scope>
</reference>
<dbReference type="Gramene" id="Pp3c13_5190V3.1">
    <property type="protein sequence ID" value="Pp3c13_5190V3.1"/>
    <property type="gene ID" value="Pp3c13_5190"/>
</dbReference>
<dbReference type="PANTHER" id="PTHR31963">
    <property type="entry name" value="RAS GUANINE NUCLEOTIDE EXCHANGE FACTOR K"/>
    <property type="match status" value="1"/>
</dbReference>
<feature type="transmembrane region" description="Helical" evidence="2">
    <location>
        <begin position="344"/>
        <end position="364"/>
    </location>
</feature>
<proteinExistence type="predicted"/>
<keyword evidence="5" id="KW-1185">Reference proteome</keyword>
<evidence type="ECO:0000313" key="5">
    <source>
        <dbReference type="Proteomes" id="UP000006727"/>
    </source>
</evidence>
<dbReference type="FunCoup" id="A0A2K1JKU0">
    <property type="interactions" value="1082"/>
</dbReference>
<feature type="transmembrane region" description="Helical" evidence="2">
    <location>
        <begin position="481"/>
        <end position="502"/>
    </location>
</feature>
<keyword evidence="2" id="KW-0812">Transmembrane</keyword>
<feature type="region of interest" description="Disordered" evidence="1">
    <location>
        <begin position="397"/>
        <end position="445"/>
    </location>
</feature>
<dbReference type="AlphaFoldDB" id="A0A2K1JKU0"/>
<dbReference type="EMBL" id="ABEU02000013">
    <property type="protein sequence ID" value="PNR42174.1"/>
    <property type="molecule type" value="Genomic_DNA"/>
</dbReference>
<dbReference type="GeneID" id="112290842"/>
<keyword evidence="2" id="KW-0472">Membrane</keyword>
<evidence type="ECO:0000313" key="4">
    <source>
        <dbReference type="EnsemblPlants" id="Pp3c13_5190V3.1"/>
    </source>
</evidence>
<dbReference type="Gramene" id="Pp3c13_5190V3.2">
    <property type="protein sequence ID" value="Pp3c13_5190V3.2"/>
    <property type="gene ID" value="Pp3c13_5190"/>
</dbReference>
<dbReference type="Pfam" id="PF12056">
    <property type="entry name" value="DUF3537"/>
    <property type="match status" value="1"/>
</dbReference>
<dbReference type="RefSeq" id="XP_024393385.1">
    <property type="nucleotide sequence ID" value="XM_024537617.2"/>
</dbReference>
<feature type="transmembrane region" description="Helical" evidence="2">
    <location>
        <begin position="202"/>
        <end position="220"/>
    </location>
</feature>
<feature type="transmembrane region" description="Helical" evidence="2">
    <location>
        <begin position="250"/>
        <end position="268"/>
    </location>
</feature>
<dbReference type="EnsemblPlants" id="Pp3c13_5190V3.1">
    <property type="protein sequence ID" value="Pp3c13_5190V3.1"/>
    <property type="gene ID" value="Pp3c13_5190"/>
</dbReference>
<dbReference type="OrthoDB" id="1895543at2759"/>
<evidence type="ECO:0000313" key="3">
    <source>
        <dbReference type="EMBL" id="PNR42174.1"/>
    </source>
</evidence>
<feature type="transmembrane region" description="Helical" evidence="2">
    <location>
        <begin position="143"/>
        <end position="163"/>
    </location>
</feature>
<dbReference type="InterPro" id="IPR021924">
    <property type="entry name" value="DUF3537"/>
</dbReference>
<reference evidence="3 5" key="1">
    <citation type="journal article" date="2008" name="Science">
        <title>The Physcomitrella genome reveals evolutionary insights into the conquest of land by plants.</title>
        <authorList>
            <person name="Rensing S."/>
            <person name="Lang D."/>
            <person name="Zimmer A."/>
            <person name="Terry A."/>
            <person name="Salamov A."/>
            <person name="Shapiro H."/>
            <person name="Nishiyama T."/>
            <person name="Perroud P.-F."/>
            <person name="Lindquist E."/>
            <person name="Kamisugi Y."/>
            <person name="Tanahashi T."/>
            <person name="Sakakibara K."/>
            <person name="Fujita T."/>
            <person name="Oishi K."/>
            <person name="Shin-I T."/>
            <person name="Kuroki Y."/>
            <person name="Toyoda A."/>
            <person name="Suzuki Y."/>
            <person name="Hashimoto A."/>
            <person name="Yamaguchi K."/>
            <person name="Sugano A."/>
            <person name="Kohara Y."/>
            <person name="Fujiyama A."/>
            <person name="Anterola A."/>
            <person name="Aoki S."/>
            <person name="Ashton N."/>
            <person name="Barbazuk W.B."/>
            <person name="Barker E."/>
            <person name="Bennetzen J."/>
            <person name="Bezanilla M."/>
            <person name="Blankenship R."/>
            <person name="Cho S.H."/>
            <person name="Dutcher S."/>
            <person name="Estelle M."/>
            <person name="Fawcett J.A."/>
            <person name="Gundlach H."/>
            <person name="Hanada K."/>
            <person name="Heyl A."/>
            <person name="Hicks K.A."/>
            <person name="Hugh J."/>
            <person name="Lohr M."/>
            <person name="Mayer K."/>
            <person name="Melkozernov A."/>
            <person name="Murata T."/>
            <person name="Nelson D."/>
            <person name="Pils B."/>
            <person name="Prigge M."/>
            <person name="Reiss B."/>
            <person name="Renner T."/>
            <person name="Rombauts S."/>
            <person name="Rushton P."/>
            <person name="Sanderfoot A."/>
            <person name="Schween G."/>
            <person name="Shiu S.-H."/>
            <person name="Stueber K."/>
            <person name="Theodoulou F.L."/>
            <person name="Tu H."/>
            <person name="Van de Peer Y."/>
            <person name="Verrier P.J."/>
            <person name="Waters E."/>
            <person name="Wood A."/>
            <person name="Yang L."/>
            <person name="Cove D."/>
            <person name="Cuming A."/>
            <person name="Hasebe M."/>
            <person name="Lucas S."/>
            <person name="Mishler D.B."/>
            <person name="Reski R."/>
            <person name="Grigoriev I."/>
            <person name="Quatrano R.S."/>
            <person name="Boore J.L."/>
        </authorList>
    </citation>
    <scope>NUCLEOTIDE SEQUENCE [LARGE SCALE GENOMIC DNA]</scope>
    <source>
        <strain evidence="4 5">cv. Gransden 2004</strain>
    </source>
</reference>
<dbReference type="EnsemblPlants" id="Pp3c13_5190V3.2">
    <property type="protein sequence ID" value="Pp3c13_5190V3.2"/>
    <property type="gene ID" value="Pp3c13_5190"/>
</dbReference>